<comment type="caution">
    <text evidence="2">The sequence shown here is derived from an EMBL/GenBank/DDBJ whole genome shotgun (WGS) entry which is preliminary data.</text>
</comment>
<proteinExistence type="predicted"/>
<dbReference type="AlphaFoldDB" id="A0A9W7CQ59"/>
<protein>
    <submittedName>
        <fullName evidence="2">Unnamed protein product</fullName>
    </submittedName>
</protein>
<dbReference type="EMBL" id="BSXT01000798">
    <property type="protein sequence ID" value="GMF34196.1"/>
    <property type="molecule type" value="Genomic_DNA"/>
</dbReference>
<accession>A0A9W7CQ59</accession>
<organism evidence="2 3">
    <name type="scientific">Phytophthora fragariaefolia</name>
    <dbReference type="NCBI Taxonomy" id="1490495"/>
    <lineage>
        <taxon>Eukaryota</taxon>
        <taxon>Sar</taxon>
        <taxon>Stramenopiles</taxon>
        <taxon>Oomycota</taxon>
        <taxon>Peronosporomycetes</taxon>
        <taxon>Peronosporales</taxon>
        <taxon>Peronosporaceae</taxon>
        <taxon>Phytophthora</taxon>
    </lineage>
</organism>
<dbReference type="Gene3D" id="1.50.10.10">
    <property type="match status" value="1"/>
</dbReference>
<gene>
    <name evidence="2" type="ORF">Pfra01_000871800</name>
</gene>
<reference evidence="2" key="1">
    <citation type="submission" date="2023-04" db="EMBL/GenBank/DDBJ databases">
        <title>Phytophthora fragariaefolia NBRC 109709.</title>
        <authorList>
            <person name="Ichikawa N."/>
            <person name="Sato H."/>
            <person name="Tonouchi N."/>
        </authorList>
    </citation>
    <scope>NUCLEOTIDE SEQUENCE</scope>
    <source>
        <strain evidence="2">NBRC 109709</strain>
    </source>
</reference>
<feature type="domain" description="Mannosylglycerate hydrolase MGH1-like glycoside hydrolase" evidence="1">
    <location>
        <begin position="2"/>
        <end position="271"/>
    </location>
</feature>
<dbReference type="GO" id="GO:0005975">
    <property type="term" value="P:carbohydrate metabolic process"/>
    <property type="evidence" value="ECO:0007669"/>
    <property type="project" value="InterPro"/>
</dbReference>
<evidence type="ECO:0000259" key="1">
    <source>
        <dbReference type="Pfam" id="PF22422"/>
    </source>
</evidence>
<name>A0A9W7CQ59_9STRA</name>
<dbReference type="Proteomes" id="UP001165121">
    <property type="component" value="Unassembled WGS sequence"/>
</dbReference>
<evidence type="ECO:0000313" key="2">
    <source>
        <dbReference type="EMBL" id="GMF34196.1"/>
    </source>
</evidence>
<dbReference type="OrthoDB" id="113991at2759"/>
<dbReference type="InterPro" id="IPR012341">
    <property type="entry name" value="6hp_glycosidase-like_sf"/>
</dbReference>
<dbReference type="InterPro" id="IPR054491">
    <property type="entry name" value="MGH1-like_GH"/>
</dbReference>
<dbReference type="Pfam" id="PF22422">
    <property type="entry name" value="MGH1-like_GH"/>
    <property type="match status" value="1"/>
</dbReference>
<evidence type="ECO:0000313" key="3">
    <source>
        <dbReference type="Proteomes" id="UP001165121"/>
    </source>
</evidence>
<keyword evidence="3" id="KW-1185">Reference proteome</keyword>
<sequence length="338" mass="37456">MQHPWETFSSLSPHWKGFLAELKKAPDYEEVVSSIPQEARTRFAVGARSILSAEDAVEDLYEPMIYLAAQPRRVGVSDDYSRASMLFDSTSDTGSETARFGVEDVEFNSLVLRSLLALVNIGRVLVEHSSVCTGFTLTQKELLSDMEELHSMANGLEEALIGSNSTRGLWNASSDFFADSSRVSVTSTHSLRGFLPGYAAELDDNKKMLSMKHFLSEPGSFSFFCAQFPASFFACSGDNSLSASSSSDGYHPTNTWILYNYFLQRGFSRVGLHLLEYKTTHANCLWWLEQVSRFGRLYSQQNEGYGVRSDNTYSDAAPLVSILASNGGARAYNFNASL</sequence>